<feature type="transmembrane region" description="Helical" evidence="1">
    <location>
        <begin position="164"/>
        <end position="187"/>
    </location>
</feature>
<protein>
    <submittedName>
        <fullName evidence="2 4">Uncharacterized protein</fullName>
    </submittedName>
</protein>
<name>A0A0M3JV26_ANISI</name>
<feature type="transmembrane region" description="Helical" evidence="1">
    <location>
        <begin position="194"/>
        <end position="217"/>
    </location>
</feature>
<evidence type="ECO:0000313" key="4">
    <source>
        <dbReference type="WBParaSite" id="ASIM_0001206201-mRNA-1"/>
    </source>
</evidence>
<keyword evidence="1" id="KW-0812">Transmembrane</keyword>
<proteinExistence type="predicted"/>
<reference evidence="4" key="1">
    <citation type="submission" date="2017-02" db="UniProtKB">
        <authorList>
            <consortium name="WormBaseParasite"/>
        </authorList>
    </citation>
    <scope>IDENTIFICATION</scope>
</reference>
<gene>
    <name evidence="2" type="ORF">ASIM_LOCUS11528</name>
</gene>
<keyword evidence="1" id="KW-0472">Membrane</keyword>
<feature type="transmembrane region" description="Helical" evidence="1">
    <location>
        <begin position="229"/>
        <end position="255"/>
    </location>
</feature>
<sequence length="286" mass="31630">MLRGRSGGGDGSTTANGTTFGTYLTVPARSQLRRCSSLQLPLHTNKVAMAAETSYDSARLYASYELANAAATMPKDDNNYSSSTLSICASSLSIAVIGHAESAINLYTMMARYRLVLLWYVPFEDRIARGRLHVRIAISYCVNLVLALYWYYKATLSEEQQRLLSVPIIVVALYQVIASASLLTGLLTEWHWLLIPFHISCIVCMMSAMGIGMILLVSADRALTQLYPVFAALSMALVAVYLWFLVISCMSFVLLRDKKRVLTCDLAFVENHANAGTLERVNSSHF</sequence>
<dbReference type="OrthoDB" id="5811368at2759"/>
<dbReference type="Proteomes" id="UP000267096">
    <property type="component" value="Unassembled WGS sequence"/>
</dbReference>
<feature type="transmembrane region" description="Helical" evidence="1">
    <location>
        <begin position="132"/>
        <end position="152"/>
    </location>
</feature>
<dbReference type="WBParaSite" id="ASIM_0001206201-mRNA-1">
    <property type="protein sequence ID" value="ASIM_0001206201-mRNA-1"/>
    <property type="gene ID" value="ASIM_0001206201"/>
</dbReference>
<evidence type="ECO:0000313" key="2">
    <source>
        <dbReference type="EMBL" id="VDK45272.1"/>
    </source>
</evidence>
<keyword evidence="3" id="KW-1185">Reference proteome</keyword>
<dbReference type="EMBL" id="UYRR01031079">
    <property type="protein sequence ID" value="VDK45272.1"/>
    <property type="molecule type" value="Genomic_DNA"/>
</dbReference>
<keyword evidence="1" id="KW-1133">Transmembrane helix</keyword>
<reference evidence="2 3" key="2">
    <citation type="submission" date="2018-11" db="EMBL/GenBank/DDBJ databases">
        <authorList>
            <consortium name="Pathogen Informatics"/>
        </authorList>
    </citation>
    <scope>NUCLEOTIDE SEQUENCE [LARGE SCALE GENOMIC DNA]</scope>
</reference>
<organism evidence="4">
    <name type="scientific">Anisakis simplex</name>
    <name type="common">Herring worm</name>
    <dbReference type="NCBI Taxonomy" id="6269"/>
    <lineage>
        <taxon>Eukaryota</taxon>
        <taxon>Metazoa</taxon>
        <taxon>Ecdysozoa</taxon>
        <taxon>Nematoda</taxon>
        <taxon>Chromadorea</taxon>
        <taxon>Rhabditida</taxon>
        <taxon>Spirurina</taxon>
        <taxon>Ascaridomorpha</taxon>
        <taxon>Ascaridoidea</taxon>
        <taxon>Anisakidae</taxon>
        <taxon>Anisakis</taxon>
        <taxon>Anisakis simplex complex</taxon>
    </lineage>
</organism>
<evidence type="ECO:0000313" key="3">
    <source>
        <dbReference type="Proteomes" id="UP000267096"/>
    </source>
</evidence>
<accession>A0A0M3JV26</accession>
<evidence type="ECO:0000256" key="1">
    <source>
        <dbReference type="SAM" id="Phobius"/>
    </source>
</evidence>
<dbReference type="AlphaFoldDB" id="A0A0M3JV26"/>